<evidence type="ECO:0000256" key="1">
    <source>
        <dbReference type="SAM" id="MobiDB-lite"/>
    </source>
</evidence>
<dbReference type="Proteomes" id="UP001633002">
    <property type="component" value="Unassembled WGS sequence"/>
</dbReference>
<feature type="region of interest" description="Disordered" evidence="1">
    <location>
        <begin position="261"/>
        <end position="305"/>
    </location>
</feature>
<gene>
    <name evidence="2" type="ORF">R1sor_018419</name>
</gene>
<accession>A0ABD3I9Q5</accession>
<comment type="caution">
    <text evidence="2">The sequence shown here is derived from an EMBL/GenBank/DDBJ whole genome shotgun (WGS) entry which is preliminary data.</text>
</comment>
<feature type="compositionally biased region" description="Polar residues" evidence="1">
    <location>
        <begin position="122"/>
        <end position="131"/>
    </location>
</feature>
<keyword evidence="3" id="KW-1185">Reference proteome</keyword>
<proteinExistence type="predicted"/>
<protein>
    <submittedName>
        <fullName evidence="2">Uncharacterized protein</fullName>
    </submittedName>
</protein>
<feature type="region of interest" description="Disordered" evidence="1">
    <location>
        <begin position="1"/>
        <end position="131"/>
    </location>
</feature>
<evidence type="ECO:0000313" key="3">
    <source>
        <dbReference type="Proteomes" id="UP001633002"/>
    </source>
</evidence>
<name>A0ABD3I9Q5_9MARC</name>
<evidence type="ECO:0000313" key="2">
    <source>
        <dbReference type="EMBL" id="KAL3700397.1"/>
    </source>
</evidence>
<feature type="compositionally biased region" description="Basic and acidic residues" evidence="1">
    <location>
        <begin position="261"/>
        <end position="272"/>
    </location>
</feature>
<reference evidence="2 3" key="1">
    <citation type="submission" date="2024-09" db="EMBL/GenBank/DDBJ databases">
        <title>Chromosome-scale assembly of Riccia sorocarpa.</title>
        <authorList>
            <person name="Paukszto L."/>
        </authorList>
    </citation>
    <scope>NUCLEOTIDE SEQUENCE [LARGE SCALE GENOMIC DNA]</scope>
    <source>
        <strain evidence="2">LP-2024</strain>
        <tissue evidence="2">Aerial parts of the thallus</tissue>
    </source>
</reference>
<dbReference type="EMBL" id="JBJQOH010000001">
    <property type="protein sequence ID" value="KAL3700397.1"/>
    <property type="molecule type" value="Genomic_DNA"/>
</dbReference>
<organism evidence="2 3">
    <name type="scientific">Riccia sorocarpa</name>
    <dbReference type="NCBI Taxonomy" id="122646"/>
    <lineage>
        <taxon>Eukaryota</taxon>
        <taxon>Viridiplantae</taxon>
        <taxon>Streptophyta</taxon>
        <taxon>Embryophyta</taxon>
        <taxon>Marchantiophyta</taxon>
        <taxon>Marchantiopsida</taxon>
        <taxon>Marchantiidae</taxon>
        <taxon>Marchantiales</taxon>
        <taxon>Ricciaceae</taxon>
        <taxon>Riccia</taxon>
    </lineage>
</organism>
<feature type="compositionally biased region" description="Polar residues" evidence="1">
    <location>
        <begin position="294"/>
        <end position="305"/>
    </location>
</feature>
<dbReference type="AlphaFoldDB" id="A0ABD3I9Q5"/>
<sequence length="305" mass="32961">MVGEMATTPSSGSRAGNGRAVRRRMSKYSPEDKENFDIFGVNPGENQKRSPLPEGFPRKPLNDITAILQSLQDPAGEGSSKHRKPLTRSQNLGKCARNYQLVESSSLSGPEVGLAKKKSKGKSTPQATALKTKSVKGSARLAFNLEAQVQDFQDPVCISPSEQKEKLLTAEARSKTLVSKCETSTAHVACSSSGELSLVVEVEATCSDPQRADASEQVMGEREKNWSGPVAMEVRQEASLQDVGKLPSTPGIAELKEVVEKTPRADYRRKNSTETTATTRDGVQRAPGEKKTNALANRSSVAKFR</sequence>